<evidence type="ECO:0000256" key="1">
    <source>
        <dbReference type="SAM" id="Phobius"/>
    </source>
</evidence>
<evidence type="ECO:0000313" key="3">
    <source>
        <dbReference type="Proteomes" id="UP000887116"/>
    </source>
</evidence>
<name>A0A8X6I3B4_TRICU</name>
<proteinExistence type="predicted"/>
<accession>A0A8X6I3B4</accession>
<dbReference type="AlphaFoldDB" id="A0A8X6I3B4"/>
<feature type="transmembrane region" description="Helical" evidence="1">
    <location>
        <begin position="64"/>
        <end position="85"/>
    </location>
</feature>
<organism evidence="2 3">
    <name type="scientific">Trichonephila clavata</name>
    <name type="common">Joro spider</name>
    <name type="synonym">Nephila clavata</name>
    <dbReference type="NCBI Taxonomy" id="2740835"/>
    <lineage>
        <taxon>Eukaryota</taxon>
        <taxon>Metazoa</taxon>
        <taxon>Ecdysozoa</taxon>
        <taxon>Arthropoda</taxon>
        <taxon>Chelicerata</taxon>
        <taxon>Arachnida</taxon>
        <taxon>Araneae</taxon>
        <taxon>Araneomorphae</taxon>
        <taxon>Entelegynae</taxon>
        <taxon>Araneoidea</taxon>
        <taxon>Nephilidae</taxon>
        <taxon>Trichonephila</taxon>
    </lineage>
</organism>
<evidence type="ECO:0000313" key="2">
    <source>
        <dbReference type="EMBL" id="GFR33455.1"/>
    </source>
</evidence>
<dbReference type="Proteomes" id="UP000887116">
    <property type="component" value="Unassembled WGS sequence"/>
</dbReference>
<dbReference type="EMBL" id="BMAO01029684">
    <property type="protein sequence ID" value="GFR33455.1"/>
    <property type="molecule type" value="Genomic_DNA"/>
</dbReference>
<sequence>MDEGNEPRGIEINGLEVYETFAWLVRLMDVLSSFHYKIPLYFSMPYLAIQISIAYLIPENRRRFIASTAASSFFCYFCAEGASIFQIDADPDRVSRFTAQGSLYIFFLFVIEMIRIYRHHNR</sequence>
<keyword evidence="1" id="KW-0812">Transmembrane</keyword>
<comment type="caution">
    <text evidence="2">The sequence shown here is derived from an EMBL/GenBank/DDBJ whole genome shotgun (WGS) entry which is preliminary data.</text>
</comment>
<gene>
    <name evidence="2" type="ORF">TNCT_428451</name>
</gene>
<keyword evidence="1" id="KW-1133">Transmembrane helix</keyword>
<feature type="transmembrane region" description="Helical" evidence="1">
    <location>
        <begin position="38"/>
        <end position="57"/>
    </location>
</feature>
<feature type="transmembrane region" description="Helical" evidence="1">
    <location>
        <begin position="97"/>
        <end position="117"/>
    </location>
</feature>
<reference evidence="2" key="1">
    <citation type="submission" date="2020-07" db="EMBL/GenBank/DDBJ databases">
        <title>Multicomponent nature underlies the extraordinary mechanical properties of spider dragline silk.</title>
        <authorList>
            <person name="Kono N."/>
            <person name="Nakamura H."/>
            <person name="Mori M."/>
            <person name="Yoshida Y."/>
            <person name="Ohtoshi R."/>
            <person name="Malay A.D."/>
            <person name="Moran D.A.P."/>
            <person name="Tomita M."/>
            <person name="Numata K."/>
            <person name="Arakawa K."/>
        </authorList>
    </citation>
    <scope>NUCLEOTIDE SEQUENCE</scope>
</reference>
<keyword evidence="3" id="KW-1185">Reference proteome</keyword>
<protein>
    <submittedName>
        <fullName evidence="2">Uncharacterized protein</fullName>
    </submittedName>
</protein>
<keyword evidence="1" id="KW-0472">Membrane</keyword>